<feature type="compositionally biased region" description="Basic and acidic residues" evidence="1">
    <location>
        <begin position="66"/>
        <end position="83"/>
    </location>
</feature>
<keyword evidence="2" id="KW-0472">Membrane</keyword>
<feature type="transmembrane region" description="Helical" evidence="2">
    <location>
        <begin position="184"/>
        <end position="207"/>
    </location>
</feature>
<comment type="caution">
    <text evidence="3">The sequence shown here is derived from an EMBL/GenBank/DDBJ whole genome shotgun (WGS) entry which is preliminary data.</text>
</comment>
<keyword evidence="2" id="KW-0812">Transmembrane</keyword>
<evidence type="ECO:0000256" key="1">
    <source>
        <dbReference type="SAM" id="MobiDB-lite"/>
    </source>
</evidence>
<keyword evidence="2" id="KW-1133">Transmembrane helix</keyword>
<evidence type="ECO:0000256" key="2">
    <source>
        <dbReference type="SAM" id="Phobius"/>
    </source>
</evidence>
<accession>A0A368KTI5</accession>
<dbReference type="Proteomes" id="UP000253562">
    <property type="component" value="Unassembled WGS sequence"/>
</dbReference>
<feature type="compositionally biased region" description="Basic and acidic residues" evidence="1">
    <location>
        <begin position="104"/>
        <end position="116"/>
    </location>
</feature>
<feature type="transmembrane region" description="Helical" evidence="2">
    <location>
        <begin position="219"/>
        <end position="242"/>
    </location>
</feature>
<feature type="transmembrane region" description="Helical" evidence="2">
    <location>
        <begin position="149"/>
        <end position="178"/>
    </location>
</feature>
<evidence type="ECO:0000313" key="3">
    <source>
        <dbReference type="EMBL" id="RCS52987.1"/>
    </source>
</evidence>
<sequence>MIWNRLETDPAYSSFHEHSRVKKVHSKMPIDFDCAVCKHRIRVPDGAEGKRTKCPKCQAIQPVPSSHDDEFRLKESEFEEKPPAKSSSSSLDDVFGPLSSKAKPPVERNSFDDPKSPEAGSAFEAPSSYSSQVGANAARAEALEKIQTPALICVILTGLGIASNLIVLLITTIATLSAPNAENAAIWVGIQTVVIAFATAMLGLALYGAFQARDLKNFGLAWAGFIIALLPCSLLCILTIPISVWGMMVLSDASVQRQFTS</sequence>
<dbReference type="EMBL" id="QPEX01000011">
    <property type="protein sequence ID" value="RCS52987.1"/>
    <property type="molecule type" value="Genomic_DNA"/>
</dbReference>
<feature type="region of interest" description="Disordered" evidence="1">
    <location>
        <begin position="60"/>
        <end position="127"/>
    </location>
</feature>
<gene>
    <name evidence="3" type="ORF">DTL42_09240</name>
</gene>
<reference evidence="3 4" key="1">
    <citation type="submission" date="2018-07" db="EMBL/GenBank/DDBJ databases">
        <title>Comparative genomes isolates from brazilian mangrove.</title>
        <authorList>
            <person name="De Araujo J.E."/>
            <person name="Taketani R.G."/>
            <person name="Silva M.C.P."/>
            <person name="Lourenco M.V."/>
            <person name="Oliveira V.M."/>
            <person name="Andreote F.D."/>
        </authorList>
    </citation>
    <scope>NUCLEOTIDE SEQUENCE [LARGE SCALE GENOMIC DNA]</scope>
    <source>
        <strain evidence="3 4">HEX PRIS-MGV</strain>
    </source>
</reference>
<name>A0A368KTI5_9BACT</name>
<dbReference type="RefSeq" id="WP_114368411.1">
    <property type="nucleotide sequence ID" value="NZ_QPEX01000011.1"/>
</dbReference>
<dbReference type="AlphaFoldDB" id="A0A368KTI5"/>
<dbReference type="Gene3D" id="2.20.28.160">
    <property type="match status" value="1"/>
</dbReference>
<organism evidence="3 4">
    <name type="scientific">Bremerella cremea</name>
    <dbReference type="NCBI Taxonomy" id="1031537"/>
    <lineage>
        <taxon>Bacteria</taxon>
        <taxon>Pseudomonadati</taxon>
        <taxon>Planctomycetota</taxon>
        <taxon>Planctomycetia</taxon>
        <taxon>Pirellulales</taxon>
        <taxon>Pirellulaceae</taxon>
        <taxon>Bremerella</taxon>
    </lineage>
</organism>
<proteinExistence type="predicted"/>
<protein>
    <submittedName>
        <fullName evidence="3">Uncharacterized protein</fullName>
    </submittedName>
</protein>
<evidence type="ECO:0000313" key="4">
    <source>
        <dbReference type="Proteomes" id="UP000253562"/>
    </source>
</evidence>
<dbReference type="OrthoDB" id="271578at2"/>